<keyword evidence="2" id="KW-0812">Transmembrane</keyword>
<dbReference type="Proteomes" id="UP000215453">
    <property type="component" value="Chromosome 11"/>
</dbReference>
<sequence>MAQALAAPQAQNPLVLPATNTLADQRKPKAKSVRASSAPPTPATSDALLAPFLASLTVKKPKDAGKKGNEQGHAGEKHEQQSPEPYADPYPEPSIRRTGWLYALIGQHKPGTPTPLANTPAAQGLRVVDLPLEDPEGVLLWDPPNDEILQGFYTVDLEALFIFSQMFDLGGQDFEFPPYYVGSAVSETGHRVIALPTVYRVRKNIDPLLVAAVILYDPVIAFVALGAFDKYLRTRNKPVEYFTPLRTADALMRGYRFTLDVIMPLIRITESCPGNWTADSAAKFLIDIAERAG</sequence>
<evidence type="ECO:0000313" key="3">
    <source>
        <dbReference type="EMBL" id="SMY29198.1"/>
    </source>
</evidence>
<keyword evidence="2" id="KW-1133">Transmembrane helix</keyword>
<keyword evidence="2" id="KW-0472">Membrane</keyword>
<feature type="region of interest" description="Disordered" evidence="1">
    <location>
        <begin position="1"/>
        <end position="91"/>
    </location>
</feature>
<protein>
    <submittedName>
        <fullName evidence="3">Uncharacterized protein</fullName>
    </submittedName>
</protein>
<proteinExistence type="predicted"/>
<feature type="compositionally biased region" description="Basic and acidic residues" evidence="1">
    <location>
        <begin position="60"/>
        <end position="81"/>
    </location>
</feature>
<evidence type="ECO:0000256" key="1">
    <source>
        <dbReference type="SAM" id="MobiDB-lite"/>
    </source>
</evidence>
<evidence type="ECO:0000313" key="4">
    <source>
        <dbReference type="Proteomes" id="UP000215453"/>
    </source>
</evidence>
<dbReference type="AlphaFoldDB" id="A0A1Y6M0I4"/>
<name>A0A1Y6M0I4_ZYMTR</name>
<organism evidence="3 4">
    <name type="scientific">Zymoseptoria tritici ST99CH_1A5</name>
    <dbReference type="NCBI Taxonomy" id="1276529"/>
    <lineage>
        <taxon>Eukaryota</taxon>
        <taxon>Fungi</taxon>
        <taxon>Dikarya</taxon>
        <taxon>Ascomycota</taxon>
        <taxon>Pezizomycotina</taxon>
        <taxon>Dothideomycetes</taxon>
        <taxon>Dothideomycetidae</taxon>
        <taxon>Mycosphaerellales</taxon>
        <taxon>Mycosphaerellaceae</taxon>
        <taxon>Zymoseptoria</taxon>
    </lineage>
</organism>
<dbReference type="EMBL" id="LT882686">
    <property type="protein sequence ID" value="SMY29198.1"/>
    <property type="molecule type" value="Genomic_DNA"/>
</dbReference>
<gene>
    <name evidence="3" type="ORF">ZT1A5_G10645</name>
</gene>
<reference evidence="3 4" key="1">
    <citation type="submission" date="2016-10" db="EMBL/GenBank/DDBJ databases">
        <authorList>
            <person name="Varghese N."/>
        </authorList>
    </citation>
    <scope>NUCLEOTIDE SEQUENCE [LARGE SCALE GENOMIC DNA]</scope>
</reference>
<evidence type="ECO:0000256" key="2">
    <source>
        <dbReference type="SAM" id="Phobius"/>
    </source>
</evidence>
<feature type="transmembrane region" description="Helical" evidence="2">
    <location>
        <begin position="208"/>
        <end position="228"/>
    </location>
</feature>
<accession>A0A1Y6M0I4</accession>
<feature type="compositionally biased region" description="Low complexity" evidence="1">
    <location>
        <begin position="1"/>
        <end position="18"/>
    </location>
</feature>